<keyword evidence="1 5" id="KW-0436">Ligase</keyword>
<protein>
    <submittedName>
        <fullName evidence="7">Glutamyl-Q tRNA(Asp) synthetase</fullName>
    </submittedName>
</protein>
<evidence type="ECO:0000256" key="2">
    <source>
        <dbReference type="ARBA" id="ARBA00022741"/>
    </source>
</evidence>
<sequence length="317" mass="35734">MHLGNIWSFLLCWLAVRSRGGTLVLRMEDIDPDRSRPEYADGIMRDLAWLGLDWDEGPDVGGPYGPYVQCERYDRYAAVLEAWQREGHVYPCFCTRKELRALASAPHAEDCGPAYPGLCLHMTGVQREAMVAQGRRAALRLHWPEGEIVFDDLFHGRQSMTWEACGGDFAVRRSDGVFAYQLAVAVDDADQRITQVVRGDDILHCTPRQIVLHRLLGVQPPTYAHVPLVHDHEGARLAKRHRHFEVFRMRESGVLPEAIIGYLACRAGLQTECAPARPEMFIHSFRLEDVPRAPVVLEADIADRLLKLSASARCSGR</sequence>
<dbReference type="NCBIfam" id="NF004315">
    <property type="entry name" value="PRK05710.1-4"/>
    <property type="match status" value="1"/>
</dbReference>
<dbReference type="Gene3D" id="3.40.50.620">
    <property type="entry name" value="HUPs"/>
    <property type="match status" value="1"/>
</dbReference>
<comment type="caution">
    <text evidence="7">The sequence shown here is derived from an EMBL/GenBank/DDBJ whole genome shotgun (WGS) entry which is preliminary data.</text>
</comment>
<gene>
    <name evidence="7" type="primary">gluQ</name>
    <name evidence="7" type="ORF">DSM19430T_02050</name>
</gene>
<evidence type="ECO:0000313" key="8">
    <source>
        <dbReference type="Proteomes" id="UP000503820"/>
    </source>
</evidence>
<organism evidence="7 8">
    <name type="scientific">Desulfovibrio psychrotolerans</name>
    <dbReference type="NCBI Taxonomy" id="415242"/>
    <lineage>
        <taxon>Bacteria</taxon>
        <taxon>Pseudomonadati</taxon>
        <taxon>Thermodesulfobacteriota</taxon>
        <taxon>Desulfovibrionia</taxon>
        <taxon>Desulfovibrionales</taxon>
        <taxon>Desulfovibrionaceae</taxon>
        <taxon>Desulfovibrio</taxon>
    </lineage>
</organism>
<keyword evidence="5" id="KW-0648">Protein biosynthesis</keyword>
<feature type="domain" description="Glutamyl/glutaminyl-tRNA synthetase class Ib catalytic" evidence="6">
    <location>
        <begin position="1"/>
        <end position="270"/>
    </location>
</feature>
<evidence type="ECO:0000259" key="6">
    <source>
        <dbReference type="Pfam" id="PF00749"/>
    </source>
</evidence>
<reference evidence="7 8" key="1">
    <citation type="submission" date="2020-05" db="EMBL/GenBank/DDBJ databases">
        <title>Draft genome sequence of Desulfovibrio psychrotolerans JS1T.</title>
        <authorList>
            <person name="Ueno A."/>
            <person name="Tamazawa S."/>
            <person name="Tamamura S."/>
            <person name="Murakami T."/>
            <person name="Kiyama T."/>
            <person name="Inomata H."/>
            <person name="Amano Y."/>
            <person name="Miyakawa K."/>
            <person name="Tamaki H."/>
            <person name="Naganuma T."/>
            <person name="Kaneko K."/>
        </authorList>
    </citation>
    <scope>NUCLEOTIDE SEQUENCE [LARGE SCALE GENOMIC DNA]</scope>
    <source>
        <strain evidence="7 8">JS1</strain>
    </source>
</reference>
<dbReference type="GO" id="GO:0005524">
    <property type="term" value="F:ATP binding"/>
    <property type="evidence" value="ECO:0007669"/>
    <property type="project" value="UniProtKB-KW"/>
</dbReference>
<dbReference type="EMBL" id="BLVP01000001">
    <property type="protein sequence ID" value="GFM35521.1"/>
    <property type="molecule type" value="Genomic_DNA"/>
</dbReference>
<name>A0A7J0BQR2_9BACT</name>
<keyword evidence="2 5" id="KW-0547">Nucleotide-binding</keyword>
<dbReference type="InterPro" id="IPR014729">
    <property type="entry name" value="Rossmann-like_a/b/a_fold"/>
</dbReference>
<evidence type="ECO:0000256" key="4">
    <source>
        <dbReference type="ARBA" id="ARBA00023146"/>
    </source>
</evidence>
<dbReference type="PANTHER" id="PTHR43311">
    <property type="entry name" value="GLUTAMATE--TRNA LIGASE"/>
    <property type="match status" value="1"/>
</dbReference>
<dbReference type="Pfam" id="PF00749">
    <property type="entry name" value="tRNA-synt_1c"/>
    <property type="match status" value="1"/>
</dbReference>
<dbReference type="GO" id="GO:0004818">
    <property type="term" value="F:glutamate-tRNA ligase activity"/>
    <property type="evidence" value="ECO:0007669"/>
    <property type="project" value="TreeGrafter"/>
</dbReference>
<dbReference type="GO" id="GO:0005829">
    <property type="term" value="C:cytosol"/>
    <property type="evidence" value="ECO:0007669"/>
    <property type="project" value="TreeGrafter"/>
</dbReference>
<dbReference type="AlphaFoldDB" id="A0A7J0BQR2"/>
<keyword evidence="4 5" id="KW-0030">Aminoacyl-tRNA synthetase</keyword>
<evidence type="ECO:0000256" key="3">
    <source>
        <dbReference type="ARBA" id="ARBA00022840"/>
    </source>
</evidence>
<evidence type="ECO:0000313" key="7">
    <source>
        <dbReference type="EMBL" id="GFM35521.1"/>
    </source>
</evidence>
<dbReference type="InterPro" id="IPR020058">
    <property type="entry name" value="Glu/Gln-tRNA-synth_Ib_cat-dom"/>
</dbReference>
<dbReference type="GO" id="GO:0006424">
    <property type="term" value="P:glutamyl-tRNA aminoacylation"/>
    <property type="evidence" value="ECO:0007669"/>
    <property type="project" value="TreeGrafter"/>
</dbReference>
<accession>A0A7J0BQR2</accession>
<dbReference type="InterPro" id="IPR049940">
    <property type="entry name" value="GluQ/Sye"/>
</dbReference>
<keyword evidence="8" id="KW-1185">Reference proteome</keyword>
<comment type="similarity">
    <text evidence="5">Belongs to the class-I aminoacyl-tRNA synthetase family.</text>
</comment>
<keyword evidence="3 5" id="KW-0067">ATP-binding</keyword>
<proteinExistence type="inferred from homology"/>
<evidence type="ECO:0000256" key="5">
    <source>
        <dbReference type="RuleBase" id="RU363037"/>
    </source>
</evidence>
<evidence type="ECO:0000256" key="1">
    <source>
        <dbReference type="ARBA" id="ARBA00022598"/>
    </source>
</evidence>
<dbReference type="Proteomes" id="UP000503820">
    <property type="component" value="Unassembled WGS sequence"/>
</dbReference>
<dbReference type="SUPFAM" id="SSF52374">
    <property type="entry name" value="Nucleotidylyl transferase"/>
    <property type="match status" value="1"/>
</dbReference>
<dbReference type="PANTHER" id="PTHR43311:SF1">
    <property type="entry name" value="GLUTAMYL-Q TRNA(ASP) SYNTHETASE"/>
    <property type="match status" value="1"/>
</dbReference>